<dbReference type="AlphaFoldDB" id="A0A9W6BDG5"/>
<evidence type="ECO:0000313" key="2">
    <source>
        <dbReference type="Proteomes" id="UP001165080"/>
    </source>
</evidence>
<gene>
    <name evidence="1" type="primary">PLESTMB000347</name>
    <name evidence="1" type="ORF">PLESTB_000252300</name>
</gene>
<name>A0A9W6BDG5_9CHLO</name>
<comment type="caution">
    <text evidence="1">The sequence shown here is derived from an EMBL/GenBank/DDBJ whole genome shotgun (WGS) entry which is preliminary data.</text>
</comment>
<dbReference type="EMBL" id="BRXU01000002">
    <property type="protein sequence ID" value="GLC49536.1"/>
    <property type="molecule type" value="Genomic_DNA"/>
</dbReference>
<reference evidence="1 2" key="1">
    <citation type="journal article" date="2023" name="Commun. Biol.">
        <title>Reorganization of the ancestral sex-determining regions during the evolution of trioecy in Pleodorina starrii.</title>
        <authorList>
            <person name="Takahashi K."/>
            <person name="Suzuki S."/>
            <person name="Kawai-Toyooka H."/>
            <person name="Yamamoto K."/>
            <person name="Hamaji T."/>
            <person name="Ootsuki R."/>
            <person name="Yamaguchi H."/>
            <person name="Kawachi M."/>
            <person name="Higashiyama T."/>
            <person name="Nozaki H."/>
        </authorList>
    </citation>
    <scope>NUCLEOTIDE SEQUENCE [LARGE SCALE GENOMIC DNA]</scope>
    <source>
        <strain evidence="1 2">NIES-4479</strain>
    </source>
</reference>
<evidence type="ECO:0000313" key="1">
    <source>
        <dbReference type="EMBL" id="GLC49536.1"/>
    </source>
</evidence>
<keyword evidence="2" id="KW-1185">Reference proteome</keyword>
<sequence length="120" mass="12302">MAAQLGIYFRQAAWAAHAAPGGEGAGRSVAGAGGLPAATWRRKTAGVTKIVDLVEKGRDLMMEVSLTRDLLTHLKECFSAGAPGAGGGDGQQAAIVRVALSRIKPARMGLLDPPPSGQLQ</sequence>
<protein>
    <submittedName>
        <fullName evidence="1">Uncharacterized protein</fullName>
    </submittedName>
</protein>
<organism evidence="1 2">
    <name type="scientific">Pleodorina starrii</name>
    <dbReference type="NCBI Taxonomy" id="330485"/>
    <lineage>
        <taxon>Eukaryota</taxon>
        <taxon>Viridiplantae</taxon>
        <taxon>Chlorophyta</taxon>
        <taxon>core chlorophytes</taxon>
        <taxon>Chlorophyceae</taxon>
        <taxon>CS clade</taxon>
        <taxon>Chlamydomonadales</taxon>
        <taxon>Volvocaceae</taxon>
        <taxon>Pleodorina</taxon>
    </lineage>
</organism>
<accession>A0A9W6BDG5</accession>
<proteinExistence type="predicted"/>
<dbReference type="Proteomes" id="UP001165080">
    <property type="component" value="Unassembled WGS sequence"/>
</dbReference>